<evidence type="ECO:0000313" key="11">
    <source>
        <dbReference type="Proteomes" id="UP001167160"/>
    </source>
</evidence>
<feature type="transmembrane region" description="Helical" evidence="8">
    <location>
        <begin position="118"/>
        <end position="138"/>
    </location>
</feature>
<keyword evidence="2" id="KW-1003">Cell membrane</keyword>
<evidence type="ECO:0000256" key="5">
    <source>
        <dbReference type="ARBA" id="ARBA00022692"/>
    </source>
</evidence>
<feature type="transmembrane region" description="Helical" evidence="8">
    <location>
        <begin position="145"/>
        <end position="162"/>
    </location>
</feature>
<evidence type="ECO:0000259" key="9">
    <source>
        <dbReference type="Pfam" id="PF13231"/>
    </source>
</evidence>
<sequence length="502" mass="53521">MVTTQLQLPQRRGTPLSGPASAITVLLPALTAVALGLWGLGSRGLSGDETATWAAARRSPGELWQLASQTDAVHGPYYLLMQGLLALRPDELVLRLPSVAAMGLAAALVAAIGTRLAAPMVGLAAGMLFAVVPAVSRYAQQAHEYALVTACATAATYFLIRGCEEDEDRWWCGYAAVVAVAGLLHPSALLLLFAHAATLLLVRAVACLWLRWVMAAAFACLVAAPVMWTARGQAGPSDWAAPGWPAFTELVRAFAGPSGWVALPTVVFAIGALLTRRRSRDEGPIPGLTVPVLALPLLVLPPALLFAVSQLHPVYAERYVLFALPGFCLLVAAGIERMADAVTPWAVAMPLTAALLVAFTFGGQFGTHLYLRSPESRPDDQRAVARLVQRSAEPRDAILFLGGDRRKAAVAYPDAFAGLDDVALDRSPARSGTLYGTELAPERLHAAMADVRRVWVLEGAGTERATGRRPAGERAKEALLADFHSEREERTRGARLNLFVRN</sequence>
<keyword evidence="7 8" id="KW-0472">Membrane</keyword>
<feature type="domain" description="Glycosyltransferase RgtA/B/C/D-like" evidence="9">
    <location>
        <begin position="85"/>
        <end position="227"/>
    </location>
</feature>
<protein>
    <submittedName>
        <fullName evidence="10">Glycosyltransferase family 39 protein</fullName>
    </submittedName>
</protein>
<feature type="transmembrane region" description="Helical" evidence="8">
    <location>
        <begin position="92"/>
        <end position="112"/>
    </location>
</feature>
<name>A0ABT0WZN0_9ACTN</name>
<keyword evidence="11" id="KW-1185">Reference proteome</keyword>
<feature type="transmembrane region" description="Helical" evidence="8">
    <location>
        <begin position="347"/>
        <end position="371"/>
    </location>
</feature>
<keyword evidence="3" id="KW-0328">Glycosyltransferase</keyword>
<evidence type="ECO:0000256" key="3">
    <source>
        <dbReference type="ARBA" id="ARBA00022676"/>
    </source>
</evidence>
<dbReference type="PANTHER" id="PTHR33908">
    <property type="entry name" value="MANNOSYLTRANSFERASE YKCB-RELATED"/>
    <property type="match status" value="1"/>
</dbReference>
<keyword evidence="6 8" id="KW-1133">Transmembrane helix</keyword>
<evidence type="ECO:0000256" key="2">
    <source>
        <dbReference type="ARBA" id="ARBA00022475"/>
    </source>
</evidence>
<gene>
    <name evidence="10" type="ORF">M1E25_00090</name>
</gene>
<proteinExistence type="predicted"/>
<feature type="transmembrane region" description="Helical" evidence="8">
    <location>
        <begin position="174"/>
        <end position="202"/>
    </location>
</feature>
<dbReference type="Proteomes" id="UP001167160">
    <property type="component" value="Unassembled WGS sequence"/>
</dbReference>
<dbReference type="EMBL" id="JAMQGM010000001">
    <property type="protein sequence ID" value="MCM2575769.1"/>
    <property type="molecule type" value="Genomic_DNA"/>
</dbReference>
<keyword evidence="4" id="KW-0808">Transferase</keyword>
<comment type="caution">
    <text evidence="10">The sequence shown here is derived from an EMBL/GenBank/DDBJ whole genome shotgun (WGS) entry which is preliminary data.</text>
</comment>
<reference evidence="10" key="1">
    <citation type="journal article" date="2023" name="Int. J. Syst. Evol. Microbiol.">
        <title>Streptomyces meridianus sp. nov. isolated from brackish water of the Tagus estuary in Alcochete, Portugal.</title>
        <authorList>
            <person name="Santos J.D.N."/>
            <person name="Klimek D."/>
            <person name="Calusinska M."/>
            <person name="Lobo Da Cunha A."/>
            <person name="Catita J."/>
            <person name="Goncalves H."/>
            <person name="Gonzalez I."/>
            <person name="Reyes F."/>
            <person name="Lage O.M."/>
        </authorList>
    </citation>
    <scope>NUCLEOTIDE SEQUENCE</scope>
    <source>
        <strain evidence="10">MTZ3.1</strain>
    </source>
</reference>
<accession>A0ABT0WZN0</accession>
<evidence type="ECO:0000313" key="10">
    <source>
        <dbReference type="EMBL" id="MCM2575769.1"/>
    </source>
</evidence>
<evidence type="ECO:0000256" key="6">
    <source>
        <dbReference type="ARBA" id="ARBA00022989"/>
    </source>
</evidence>
<evidence type="ECO:0000256" key="1">
    <source>
        <dbReference type="ARBA" id="ARBA00004651"/>
    </source>
</evidence>
<feature type="transmembrane region" description="Helical" evidence="8">
    <location>
        <begin position="20"/>
        <end position="40"/>
    </location>
</feature>
<evidence type="ECO:0000256" key="7">
    <source>
        <dbReference type="ARBA" id="ARBA00023136"/>
    </source>
</evidence>
<comment type="subcellular location">
    <subcellularLocation>
        <location evidence="1">Cell membrane</location>
        <topology evidence="1">Multi-pass membrane protein</topology>
    </subcellularLocation>
</comment>
<evidence type="ECO:0000256" key="8">
    <source>
        <dbReference type="SAM" id="Phobius"/>
    </source>
</evidence>
<dbReference type="InterPro" id="IPR050297">
    <property type="entry name" value="LipidA_mod_glycosyltrf_83"/>
</dbReference>
<feature type="transmembrane region" description="Helical" evidence="8">
    <location>
        <begin position="209"/>
        <end position="230"/>
    </location>
</feature>
<feature type="transmembrane region" description="Helical" evidence="8">
    <location>
        <begin position="287"/>
        <end position="307"/>
    </location>
</feature>
<dbReference type="Pfam" id="PF13231">
    <property type="entry name" value="PMT_2"/>
    <property type="match status" value="1"/>
</dbReference>
<keyword evidence="5 8" id="KW-0812">Transmembrane</keyword>
<evidence type="ECO:0000256" key="4">
    <source>
        <dbReference type="ARBA" id="ARBA00022679"/>
    </source>
</evidence>
<organism evidence="10 11">
    <name type="scientific">Streptomyces meridianus</name>
    <dbReference type="NCBI Taxonomy" id="2938945"/>
    <lineage>
        <taxon>Bacteria</taxon>
        <taxon>Bacillati</taxon>
        <taxon>Actinomycetota</taxon>
        <taxon>Actinomycetes</taxon>
        <taxon>Kitasatosporales</taxon>
        <taxon>Streptomycetaceae</taxon>
        <taxon>Streptomyces</taxon>
    </lineage>
</organism>
<feature type="transmembrane region" description="Helical" evidence="8">
    <location>
        <begin position="319"/>
        <end position="335"/>
    </location>
</feature>
<feature type="transmembrane region" description="Helical" evidence="8">
    <location>
        <begin position="250"/>
        <end position="275"/>
    </location>
</feature>
<dbReference type="RefSeq" id="WP_251407427.1">
    <property type="nucleotide sequence ID" value="NZ_JAMQGM010000001.1"/>
</dbReference>
<dbReference type="PANTHER" id="PTHR33908:SF11">
    <property type="entry name" value="MEMBRANE PROTEIN"/>
    <property type="match status" value="1"/>
</dbReference>
<dbReference type="InterPro" id="IPR038731">
    <property type="entry name" value="RgtA/B/C-like"/>
</dbReference>